<name>M1W4M2_CLAP2</name>
<reference evidence="1 2" key="1">
    <citation type="journal article" date="2013" name="PLoS Genet.">
        <title>Plant-symbiotic fungi as chemical engineers: Multi-genome analysis of the Clavicipitaceae reveals dynamics of alkaloid loci.</title>
        <authorList>
            <person name="Schardl C.L."/>
            <person name="Young C.A."/>
            <person name="Hesse U."/>
            <person name="Amyotte S.G."/>
            <person name="Andreeva K."/>
            <person name="Calie P.J."/>
            <person name="Fleetwood D.J."/>
            <person name="Haws D.C."/>
            <person name="Moore N."/>
            <person name="Oeser B."/>
            <person name="Panaccione D.G."/>
            <person name="Schweri K.K."/>
            <person name="Voisey C.R."/>
            <person name="Farman M.L."/>
            <person name="Jaromczyk J.W."/>
            <person name="Roe B.A."/>
            <person name="O'Sullivan D.M."/>
            <person name="Scott B."/>
            <person name="Tudzynski P."/>
            <person name="An Z."/>
            <person name="Arnaoudova E.G."/>
            <person name="Bullock C.T."/>
            <person name="Charlton N.D."/>
            <person name="Chen L."/>
            <person name="Cox M."/>
            <person name="Dinkins R.D."/>
            <person name="Florea S."/>
            <person name="Glenn A.E."/>
            <person name="Gordon A."/>
            <person name="Gueldener U."/>
            <person name="Harris D.R."/>
            <person name="Hollin W."/>
            <person name="Jaromczyk J."/>
            <person name="Johnson R.D."/>
            <person name="Khan A.K."/>
            <person name="Leistner E."/>
            <person name="Leuchtmann A."/>
            <person name="Li C."/>
            <person name="Liu J."/>
            <person name="Liu J."/>
            <person name="Liu M."/>
            <person name="Mace W."/>
            <person name="Machado C."/>
            <person name="Nagabhyru P."/>
            <person name="Pan J."/>
            <person name="Schmid J."/>
            <person name="Sugawara K."/>
            <person name="Steiner U."/>
            <person name="Takach J.E."/>
            <person name="Tanaka E."/>
            <person name="Webb J.S."/>
            <person name="Wilson E.V."/>
            <person name="Wiseman J.L."/>
            <person name="Yoshida R."/>
            <person name="Zeng Z."/>
        </authorList>
    </citation>
    <scope>NUCLEOTIDE SEQUENCE [LARGE SCALE GENOMIC DNA]</scope>
    <source>
        <strain evidence="1 2">20.1</strain>
    </source>
</reference>
<evidence type="ECO:0000313" key="2">
    <source>
        <dbReference type="Proteomes" id="UP000016801"/>
    </source>
</evidence>
<accession>M1W4M2</accession>
<dbReference type="EMBL" id="CAGA01000061">
    <property type="protein sequence ID" value="CCE33596.1"/>
    <property type="molecule type" value="Genomic_DNA"/>
</dbReference>
<proteinExistence type="predicted"/>
<evidence type="ECO:0000313" key="1">
    <source>
        <dbReference type="EMBL" id="CCE33596.1"/>
    </source>
</evidence>
<dbReference type="VEuPathDB" id="FungiDB:CPUR_07522"/>
<sequence length="32" mass="3475">MGEAIVGIICVCQQVQDEAISEFNPRPLEPST</sequence>
<organism evidence="1 2">
    <name type="scientific">Claviceps purpurea (strain 20.1)</name>
    <name type="common">Ergot fungus</name>
    <name type="synonym">Sphacelia segetum</name>
    <dbReference type="NCBI Taxonomy" id="1111077"/>
    <lineage>
        <taxon>Eukaryota</taxon>
        <taxon>Fungi</taxon>
        <taxon>Dikarya</taxon>
        <taxon>Ascomycota</taxon>
        <taxon>Pezizomycotina</taxon>
        <taxon>Sordariomycetes</taxon>
        <taxon>Hypocreomycetidae</taxon>
        <taxon>Hypocreales</taxon>
        <taxon>Clavicipitaceae</taxon>
        <taxon>Claviceps</taxon>
    </lineage>
</organism>
<dbReference type="HOGENOM" id="CLU_3392244_0_0_1"/>
<protein>
    <submittedName>
        <fullName evidence="1">Uncharacterized protein</fullName>
    </submittedName>
</protein>
<comment type="caution">
    <text evidence="1">The sequence shown here is derived from an EMBL/GenBank/DDBJ whole genome shotgun (WGS) entry which is preliminary data.</text>
</comment>
<dbReference type="Proteomes" id="UP000016801">
    <property type="component" value="Unassembled WGS sequence"/>
</dbReference>
<gene>
    <name evidence="1" type="ORF">CPUR_07522</name>
</gene>
<dbReference type="AlphaFoldDB" id="M1W4M2"/>
<keyword evidence="2" id="KW-1185">Reference proteome</keyword>